<comment type="caution">
    <text evidence="2">The sequence shown here is derived from an EMBL/GenBank/DDBJ whole genome shotgun (WGS) entry which is preliminary data.</text>
</comment>
<name>A0A944DBX8_DENI1</name>
<keyword evidence="3" id="KW-1185">Reference proteome</keyword>
<dbReference type="Pfam" id="PF01650">
    <property type="entry name" value="Peptidase_C13"/>
    <property type="match status" value="1"/>
</dbReference>
<evidence type="ECO:0000313" key="2">
    <source>
        <dbReference type="EMBL" id="MBT0962211.1"/>
    </source>
</evidence>
<accession>A0A944DBX8</accession>
<dbReference type="Proteomes" id="UP000694660">
    <property type="component" value="Unassembled WGS sequence"/>
</dbReference>
<feature type="transmembrane region" description="Helical" evidence="1">
    <location>
        <begin position="282"/>
        <end position="306"/>
    </location>
</feature>
<gene>
    <name evidence="2" type="ORF">I8J34_13605</name>
</gene>
<sequence length="669" mass="72710">MTDADVLSTPVTLDTTVDQRMVGVRAAGRRLQRQGGRPWRAFFVTVALWLVVGALIGFFSAQMEALPGGQWFPLAMIVLAGIVLMQRAQRRLSRRVAARQPDRFQIALADDALEVAHDEAISRVQWRSIEALERIGDLLLIHLTTFEVLIVPLAGLAPDTDAWLARLETLSGCRVTVGAPPPVPEVADQTQPWRDLASNLAAGVGLLLVRAKATARLKVSAAQLVWLLLVDLLLIAFGNWLLVGTDSEFNRYGMASAVFWVPLLLLAAWASARAADDDRKTLPGAVALVAVGIVGTVIQYAAILGFQRLDDAFAMANAYLYWGFIGWLIIASIVALARAQQLLPEQRMGAVLAVLGLLIAPQWLFKDGSSLWIPRYDETAAAAESDAAQARYAAVTQEAILYTQPALLDAALADIAPGRPGVPELFVLSVGGHGNQDVFLREVRAVDALFRERFDAEGRSLVLVNNPTTVDTLPIASVTALARSLKVFGQRMNADEDVLVVFLTSHGSEEHRFDLSLWPYRFDELSPEVLRGLLDEAGIRYRALIVSACYSGGFVPPLAGPDTLVMTASRADRNSHGCSHSADWTFFGRALFNEALRDTYAFDSAFEQASVAVAEREAAEGYTPSEPQIAMGEAVAPVLTAIERRLQVDAMGQRRMAEVAAPDQAPQRQ</sequence>
<evidence type="ECO:0000256" key="1">
    <source>
        <dbReference type="SAM" id="Phobius"/>
    </source>
</evidence>
<feature type="transmembrane region" description="Helical" evidence="1">
    <location>
        <begin position="318"/>
        <end position="337"/>
    </location>
</feature>
<reference evidence="3" key="1">
    <citation type="journal article" date="2022" name="ISME J.">
        <title>Genetic and phylogenetic analysis of dissimilatory iodate-reducing bacteria identifies potential niches across the world's oceans.</title>
        <authorList>
            <person name="Reyes-Umana V."/>
            <person name="Henning Z."/>
            <person name="Lee K."/>
            <person name="Barnum T.P."/>
            <person name="Coates J.D."/>
        </authorList>
    </citation>
    <scope>NUCLEOTIDE SEQUENCE [LARGE SCALE GENOMIC DNA]</scope>
    <source>
        <strain evidence="3">IR12</strain>
    </source>
</reference>
<keyword evidence="1" id="KW-0812">Transmembrane</keyword>
<protein>
    <recommendedName>
        <fullName evidence="4">Peptidase C13</fullName>
    </recommendedName>
</protein>
<dbReference type="AlphaFoldDB" id="A0A944DBX8"/>
<feature type="transmembrane region" description="Helical" evidence="1">
    <location>
        <begin position="349"/>
        <end position="365"/>
    </location>
</feature>
<dbReference type="InterPro" id="IPR001096">
    <property type="entry name" value="Peptidase_C13"/>
</dbReference>
<dbReference type="RefSeq" id="WP_214362158.1">
    <property type="nucleotide sequence ID" value="NZ_JAEKFT010000014.1"/>
</dbReference>
<organism evidence="2 3">
    <name type="scientific">Denitromonas iodatirespirans</name>
    <dbReference type="NCBI Taxonomy" id="2795389"/>
    <lineage>
        <taxon>Bacteria</taxon>
        <taxon>Pseudomonadati</taxon>
        <taxon>Pseudomonadota</taxon>
        <taxon>Betaproteobacteria</taxon>
        <taxon>Rhodocyclales</taxon>
        <taxon>Zoogloeaceae</taxon>
        <taxon>Denitromonas</taxon>
    </lineage>
</organism>
<feature type="transmembrane region" description="Helical" evidence="1">
    <location>
        <begin position="224"/>
        <end position="243"/>
    </location>
</feature>
<keyword evidence="1" id="KW-1133">Transmembrane helix</keyword>
<proteinExistence type="predicted"/>
<dbReference type="Gene3D" id="3.40.50.1460">
    <property type="match status" value="1"/>
</dbReference>
<dbReference type="GO" id="GO:0006508">
    <property type="term" value="P:proteolysis"/>
    <property type="evidence" value="ECO:0007669"/>
    <property type="project" value="InterPro"/>
</dbReference>
<evidence type="ECO:0000313" key="3">
    <source>
        <dbReference type="Proteomes" id="UP000694660"/>
    </source>
</evidence>
<feature type="transmembrane region" description="Helical" evidence="1">
    <location>
        <begin position="65"/>
        <end position="85"/>
    </location>
</feature>
<dbReference type="GO" id="GO:0008233">
    <property type="term" value="F:peptidase activity"/>
    <property type="evidence" value="ECO:0007669"/>
    <property type="project" value="InterPro"/>
</dbReference>
<keyword evidence="1" id="KW-0472">Membrane</keyword>
<feature type="transmembrane region" description="Helical" evidence="1">
    <location>
        <begin position="39"/>
        <end position="59"/>
    </location>
</feature>
<dbReference type="EMBL" id="JAEKFT010000014">
    <property type="protein sequence ID" value="MBT0962211.1"/>
    <property type="molecule type" value="Genomic_DNA"/>
</dbReference>
<feature type="transmembrane region" description="Helical" evidence="1">
    <location>
        <begin position="249"/>
        <end position="270"/>
    </location>
</feature>
<evidence type="ECO:0008006" key="4">
    <source>
        <dbReference type="Google" id="ProtNLM"/>
    </source>
</evidence>